<comment type="caution">
    <text evidence="2">The sequence shown here is derived from an EMBL/GenBank/DDBJ whole genome shotgun (WGS) entry which is preliminary data.</text>
</comment>
<reference evidence="3" key="1">
    <citation type="journal article" date="2024" name="IScience">
        <title>Strigolactones Initiate the Formation of Haustorium-like Structures in Castilleja.</title>
        <authorList>
            <person name="Buerger M."/>
            <person name="Peterson D."/>
            <person name="Chory J."/>
        </authorList>
    </citation>
    <scope>NUCLEOTIDE SEQUENCE [LARGE SCALE GENOMIC DNA]</scope>
</reference>
<feature type="signal peptide" evidence="1">
    <location>
        <begin position="1"/>
        <end position="24"/>
    </location>
</feature>
<keyword evidence="1" id="KW-0732">Signal</keyword>
<keyword evidence="3" id="KW-1185">Reference proteome</keyword>
<evidence type="ECO:0000313" key="2">
    <source>
        <dbReference type="EMBL" id="KAL3638660.1"/>
    </source>
</evidence>
<protein>
    <submittedName>
        <fullName evidence="2">Uncharacterized protein</fullName>
    </submittedName>
</protein>
<gene>
    <name evidence="2" type="ORF">CASFOL_016567</name>
</gene>
<feature type="chain" id="PRO_5044744883" evidence="1">
    <location>
        <begin position="25"/>
        <end position="50"/>
    </location>
</feature>
<name>A0ABD3D8M1_9LAMI</name>
<accession>A0ABD3D8M1</accession>
<proteinExistence type="predicted"/>
<evidence type="ECO:0000256" key="1">
    <source>
        <dbReference type="SAM" id="SignalP"/>
    </source>
</evidence>
<dbReference type="EMBL" id="JAVIJP010000018">
    <property type="protein sequence ID" value="KAL3638660.1"/>
    <property type="molecule type" value="Genomic_DNA"/>
</dbReference>
<dbReference type="Proteomes" id="UP001632038">
    <property type="component" value="Unassembled WGS sequence"/>
</dbReference>
<dbReference type="AlphaFoldDB" id="A0ABD3D8M1"/>
<sequence length="50" mass="5562">MMKSSAIMMMCFAILLALLSVSTANNRNFVRLSRFQGKAHVVRVDSKTVS</sequence>
<organism evidence="2 3">
    <name type="scientific">Castilleja foliolosa</name>
    <dbReference type="NCBI Taxonomy" id="1961234"/>
    <lineage>
        <taxon>Eukaryota</taxon>
        <taxon>Viridiplantae</taxon>
        <taxon>Streptophyta</taxon>
        <taxon>Embryophyta</taxon>
        <taxon>Tracheophyta</taxon>
        <taxon>Spermatophyta</taxon>
        <taxon>Magnoliopsida</taxon>
        <taxon>eudicotyledons</taxon>
        <taxon>Gunneridae</taxon>
        <taxon>Pentapetalae</taxon>
        <taxon>asterids</taxon>
        <taxon>lamiids</taxon>
        <taxon>Lamiales</taxon>
        <taxon>Orobanchaceae</taxon>
        <taxon>Pedicularideae</taxon>
        <taxon>Castillejinae</taxon>
        <taxon>Castilleja</taxon>
    </lineage>
</organism>
<evidence type="ECO:0000313" key="3">
    <source>
        <dbReference type="Proteomes" id="UP001632038"/>
    </source>
</evidence>